<dbReference type="GO" id="GO:0000271">
    <property type="term" value="P:polysaccharide biosynthetic process"/>
    <property type="evidence" value="ECO:0007669"/>
    <property type="project" value="InterPro"/>
</dbReference>
<sequence>MSEIVLNTQPKHICIQGLGFVGAAMAVAVANARAQDGSVLYRVTGVDCETPQGRERVQALCRGEFPFPTTDATLHEALHRAYRAGNLSATTDESVYASADVVVIDIALDIHFLEDEPQLQMASLEQAVRSVAQKIPEGSLVVVETTVPPGTCEKVLVPLLGEELQRRGLDENTVHLAHSFERVMPGAAYLDSITRFWRVYAGATIEAADRCEAFLATIVDVENFPLMRLSSMTASETAKVMENTYRAANIAFIDEWTKYAEAVGIDLYEVIDAIRVRPTHSNIRFPGLGVGGYCLTKDPAFAPAAARQLFGEESLEFPFSRLALQVNQAMPAHTVARLQNLLGGNCKDASVLVLGLSYRQDVGDTRYSPVETLVRGLEADGAQVTCFDPFIDYWPEMDRFLPSDLPEAGPFDVVVLATPHKEFFDLDLPNWLDGARPVVLDTANVISKDQRQRCRAAGIRIESVGRGDGL</sequence>
<dbReference type="PIRSF" id="PIRSF000124">
    <property type="entry name" value="UDPglc_GDPman_dh"/>
    <property type="match status" value="1"/>
</dbReference>
<dbReference type="Pfam" id="PF00984">
    <property type="entry name" value="UDPG_MGDP_dh"/>
    <property type="match status" value="1"/>
</dbReference>
<dbReference type="EMBL" id="UINC01031137">
    <property type="protein sequence ID" value="SVB16706.1"/>
    <property type="molecule type" value="Genomic_DNA"/>
</dbReference>
<dbReference type="Pfam" id="PF03721">
    <property type="entry name" value="UDPG_MGDP_dh_N"/>
    <property type="match status" value="1"/>
</dbReference>
<evidence type="ECO:0000259" key="4">
    <source>
        <dbReference type="SMART" id="SM00984"/>
    </source>
</evidence>
<accession>A0A382BSA8</accession>
<protein>
    <recommendedName>
        <fullName evidence="4">UDP-glucose/GDP-mannose dehydrogenase C-terminal domain-containing protein</fullName>
    </recommendedName>
</protein>
<dbReference type="AlphaFoldDB" id="A0A382BSA8"/>
<keyword evidence="3" id="KW-0520">NAD</keyword>
<proteinExistence type="inferred from homology"/>
<evidence type="ECO:0000256" key="3">
    <source>
        <dbReference type="ARBA" id="ARBA00023027"/>
    </source>
</evidence>
<feature type="domain" description="UDP-glucose/GDP-mannose dehydrogenase C-terminal" evidence="4">
    <location>
        <begin position="352"/>
        <end position="448"/>
    </location>
</feature>
<dbReference type="InterPro" id="IPR014026">
    <property type="entry name" value="UDP-Glc/GDP-Man_DH_dimer"/>
</dbReference>
<dbReference type="Pfam" id="PF03720">
    <property type="entry name" value="UDPG_MGDP_dh_C"/>
    <property type="match status" value="1"/>
</dbReference>
<keyword evidence="2" id="KW-0560">Oxidoreductase</keyword>
<dbReference type="GO" id="GO:0051287">
    <property type="term" value="F:NAD binding"/>
    <property type="evidence" value="ECO:0007669"/>
    <property type="project" value="InterPro"/>
</dbReference>
<dbReference type="PANTHER" id="PTHR43491:SF2">
    <property type="entry name" value="UDP-N-ACETYL-D-MANNOSAMINE DEHYDROGENASE"/>
    <property type="match status" value="1"/>
</dbReference>
<reference evidence="5" key="1">
    <citation type="submission" date="2018-05" db="EMBL/GenBank/DDBJ databases">
        <authorList>
            <person name="Lanie J.A."/>
            <person name="Ng W.-L."/>
            <person name="Kazmierczak K.M."/>
            <person name="Andrzejewski T.M."/>
            <person name="Davidsen T.M."/>
            <person name="Wayne K.J."/>
            <person name="Tettelin H."/>
            <person name="Glass J.I."/>
            <person name="Rusch D."/>
            <person name="Podicherti R."/>
            <person name="Tsui H.-C.T."/>
            <person name="Winkler M.E."/>
        </authorList>
    </citation>
    <scope>NUCLEOTIDE SEQUENCE</scope>
</reference>
<comment type="similarity">
    <text evidence="1">Belongs to the UDP-glucose/GDP-mannose dehydrogenase family.</text>
</comment>
<dbReference type="GO" id="GO:0016628">
    <property type="term" value="F:oxidoreductase activity, acting on the CH-CH group of donors, NAD or NADP as acceptor"/>
    <property type="evidence" value="ECO:0007669"/>
    <property type="project" value="InterPro"/>
</dbReference>
<dbReference type="SUPFAM" id="SSF48179">
    <property type="entry name" value="6-phosphogluconate dehydrogenase C-terminal domain-like"/>
    <property type="match status" value="1"/>
</dbReference>
<dbReference type="InterPro" id="IPR008927">
    <property type="entry name" value="6-PGluconate_DH-like_C_sf"/>
</dbReference>
<dbReference type="SUPFAM" id="SSF51735">
    <property type="entry name" value="NAD(P)-binding Rossmann-fold domains"/>
    <property type="match status" value="1"/>
</dbReference>
<evidence type="ECO:0000256" key="1">
    <source>
        <dbReference type="ARBA" id="ARBA00006601"/>
    </source>
</evidence>
<gene>
    <name evidence="5" type="ORF">METZ01_LOCUS169560</name>
</gene>
<dbReference type="InterPro" id="IPR036220">
    <property type="entry name" value="UDP-Glc/GDP-Man_DH_C_sf"/>
</dbReference>
<evidence type="ECO:0000313" key="5">
    <source>
        <dbReference type="EMBL" id="SVB16706.1"/>
    </source>
</evidence>
<dbReference type="SMART" id="SM00984">
    <property type="entry name" value="UDPG_MGDP_dh_C"/>
    <property type="match status" value="1"/>
</dbReference>
<dbReference type="Gene3D" id="3.40.50.720">
    <property type="entry name" value="NAD(P)-binding Rossmann-like Domain"/>
    <property type="match status" value="2"/>
</dbReference>
<dbReference type="SUPFAM" id="SSF52413">
    <property type="entry name" value="UDP-glucose/GDP-mannose dehydrogenase C-terminal domain"/>
    <property type="match status" value="1"/>
</dbReference>
<dbReference type="GO" id="GO:0016616">
    <property type="term" value="F:oxidoreductase activity, acting on the CH-OH group of donors, NAD or NADP as acceptor"/>
    <property type="evidence" value="ECO:0007669"/>
    <property type="project" value="InterPro"/>
</dbReference>
<dbReference type="InterPro" id="IPR028359">
    <property type="entry name" value="UDP_ManNAc/GlcNAc_DH"/>
</dbReference>
<dbReference type="NCBIfam" id="TIGR03026">
    <property type="entry name" value="NDP-sugDHase"/>
    <property type="match status" value="1"/>
</dbReference>
<dbReference type="InterPro" id="IPR001732">
    <property type="entry name" value="UDP-Glc/GDP-Man_DH_N"/>
</dbReference>
<organism evidence="5">
    <name type="scientific">marine metagenome</name>
    <dbReference type="NCBI Taxonomy" id="408172"/>
    <lineage>
        <taxon>unclassified sequences</taxon>
        <taxon>metagenomes</taxon>
        <taxon>ecological metagenomes</taxon>
    </lineage>
</organism>
<dbReference type="PANTHER" id="PTHR43491">
    <property type="entry name" value="UDP-N-ACETYL-D-MANNOSAMINE DEHYDROGENASE"/>
    <property type="match status" value="1"/>
</dbReference>
<dbReference type="PIRSF" id="PIRSF500136">
    <property type="entry name" value="UDP_ManNAc_DH"/>
    <property type="match status" value="1"/>
</dbReference>
<evidence type="ECO:0000256" key="2">
    <source>
        <dbReference type="ARBA" id="ARBA00023002"/>
    </source>
</evidence>
<dbReference type="InterPro" id="IPR017476">
    <property type="entry name" value="UDP-Glc/GDP-Man"/>
</dbReference>
<dbReference type="InterPro" id="IPR036291">
    <property type="entry name" value="NAD(P)-bd_dom_sf"/>
</dbReference>
<name>A0A382BSA8_9ZZZZ</name>
<dbReference type="InterPro" id="IPR014027">
    <property type="entry name" value="UDP-Glc/GDP-Man_DH_C"/>
</dbReference>